<organism evidence="1 2">
    <name type="scientific">Thelephora ganbajun</name>
    <name type="common">Ganba fungus</name>
    <dbReference type="NCBI Taxonomy" id="370292"/>
    <lineage>
        <taxon>Eukaryota</taxon>
        <taxon>Fungi</taxon>
        <taxon>Dikarya</taxon>
        <taxon>Basidiomycota</taxon>
        <taxon>Agaricomycotina</taxon>
        <taxon>Agaricomycetes</taxon>
        <taxon>Thelephorales</taxon>
        <taxon>Thelephoraceae</taxon>
        <taxon>Thelephora</taxon>
    </lineage>
</organism>
<dbReference type="EMBL" id="MU117976">
    <property type="protein sequence ID" value="KAF9651401.1"/>
    <property type="molecule type" value="Genomic_DNA"/>
</dbReference>
<protein>
    <submittedName>
        <fullName evidence="1">Uncharacterized protein</fullName>
    </submittedName>
</protein>
<gene>
    <name evidence="1" type="ORF">BDM02DRAFT_3110851</name>
</gene>
<reference evidence="1" key="1">
    <citation type="submission" date="2019-10" db="EMBL/GenBank/DDBJ databases">
        <authorList>
            <consortium name="DOE Joint Genome Institute"/>
            <person name="Kuo A."/>
            <person name="Miyauchi S."/>
            <person name="Kiss E."/>
            <person name="Drula E."/>
            <person name="Kohler A."/>
            <person name="Sanchez-Garcia M."/>
            <person name="Andreopoulos B."/>
            <person name="Barry K.W."/>
            <person name="Bonito G."/>
            <person name="Buee M."/>
            <person name="Carver A."/>
            <person name="Chen C."/>
            <person name="Cichocki N."/>
            <person name="Clum A."/>
            <person name="Culley D."/>
            <person name="Crous P.W."/>
            <person name="Fauchery L."/>
            <person name="Girlanda M."/>
            <person name="Hayes R."/>
            <person name="Keri Z."/>
            <person name="Labutti K."/>
            <person name="Lipzen A."/>
            <person name="Lombard V."/>
            <person name="Magnuson J."/>
            <person name="Maillard F."/>
            <person name="Morin E."/>
            <person name="Murat C."/>
            <person name="Nolan M."/>
            <person name="Ohm R."/>
            <person name="Pangilinan J."/>
            <person name="Pereira M."/>
            <person name="Perotto S."/>
            <person name="Peter M."/>
            <person name="Riley R."/>
            <person name="Sitrit Y."/>
            <person name="Stielow B."/>
            <person name="Szollosi G."/>
            <person name="Zifcakova L."/>
            <person name="Stursova M."/>
            <person name="Spatafora J.W."/>
            <person name="Tedersoo L."/>
            <person name="Vaario L.-M."/>
            <person name="Yamada A."/>
            <person name="Yan M."/>
            <person name="Wang P."/>
            <person name="Xu J."/>
            <person name="Bruns T."/>
            <person name="Baldrian P."/>
            <person name="Vilgalys R."/>
            <person name="Henrissat B."/>
            <person name="Grigoriev I.V."/>
            <person name="Hibbett D."/>
            <person name="Nagy L.G."/>
            <person name="Martin F.M."/>
        </authorList>
    </citation>
    <scope>NUCLEOTIDE SEQUENCE</scope>
    <source>
        <strain evidence="1">P2</strain>
    </source>
</reference>
<comment type="caution">
    <text evidence="1">The sequence shown here is derived from an EMBL/GenBank/DDBJ whole genome shotgun (WGS) entry which is preliminary data.</text>
</comment>
<name>A0ACB6ZPQ1_THEGA</name>
<accession>A0ACB6ZPQ1</accession>
<keyword evidence="2" id="KW-1185">Reference proteome</keyword>
<evidence type="ECO:0000313" key="1">
    <source>
        <dbReference type="EMBL" id="KAF9651401.1"/>
    </source>
</evidence>
<reference evidence="1" key="2">
    <citation type="journal article" date="2020" name="Nat. Commun.">
        <title>Large-scale genome sequencing of mycorrhizal fungi provides insights into the early evolution of symbiotic traits.</title>
        <authorList>
            <person name="Miyauchi S."/>
            <person name="Kiss E."/>
            <person name="Kuo A."/>
            <person name="Drula E."/>
            <person name="Kohler A."/>
            <person name="Sanchez-Garcia M."/>
            <person name="Morin E."/>
            <person name="Andreopoulos B."/>
            <person name="Barry K.W."/>
            <person name="Bonito G."/>
            <person name="Buee M."/>
            <person name="Carver A."/>
            <person name="Chen C."/>
            <person name="Cichocki N."/>
            <person name="Clum A."/>
            <person name="Culley D."/>
            <person name="Crous P.W."/>
            <person name="Fauchery L."/>
            <person name="Girlanda M."/>
            <person name="Hayes R.D."/>
            <person name="Keri Z."/>
            <person name="LaButti K."/>
            <person name="Lipzen A."/>
            <person name="Lombard V."/>
            <person name="Magnuson J."/>
            <person name="Maillard F."/>
            <person name="Murat C."/>
            <person name="Nolan M."/>
            <person name="Ohm R.A."/>
            <person name="Pangilinan J."/>
            <person name="Pereira M.F."/>
            <person name="Perotto S."/>
            <person name="Peter M."/>
            <person name="Pfister S."/>
            <person name="Riley R."/>
            <person name="Sitrit Y."/>
            <person name="Stielow J.B."/>
            <person name="Szollosi G."/>
            <person name="Zifcakova L."/>
            <person name="Stursova M."/>
            <person name="Spatafora J.W."/>
            <person name="Tedersoo L."/>
            <person name="Vaario L.M."/>
            <person name="Yamada A."/>
            <person name="Yan M."/>
            <person name="Wang P."/>
            <person name="Xu J."/>
            <person name="Bruns T."/>
            <person name="Baldrian P."/>
            <person name="Vilgalys R."/>
            <person name="Dunand C."/>
            <person name="Henrissat B."/>
            <person name="Grigoriev I.V."/>
            <person name="Hibbett D."/>
            <person name="Nagy L.G."/>
            <person name="Martin F.M."/>
        </authorList>
    </citation>
    <scope>NUCLEOTIDE SEQUENCE</scope>
    <source>
        <strain evidence="1">P2</strain>
    </source>
</reference>
<proteinExistence type="predicted"/>
<sequence length="336" mass="39393">MSQDTEEAIKRKEQEAEERRQQSHNMVADTIKRELLEKEKEAEIPDVDDTDGLDPEAEFEAWRLRELARIKRDKEAEVQRELEREEIERRRALPEEQRLKEDMENAKRTRDEKPKGQQKFLQKYWHKGAFHQDAEILKRHDFTEATISTVDISVLPQVMQVKDFGKRGRTKYTHLADQDTTVGTGGFGGVKALHNPGGMPSNPNAGCFICGGPHMKKDCPQNREGTSSGANNVTMGFRRGGDQGRPKRNWRDDDRDGSRGPNRRDDRPKYDDRDSGYRGDRRDDRDVRGGYRRDRRSRSRSPRRSRSRDRDHRRRRRSEERVRDNGHADKRQRTGY</sequence>
<dbReference type="Proteomes" id="UP000886501">
    <property type="component" value="Unassembled WGS sequence"/>
</dbReference>
<evidence type="ECO:0000313" key="2">
    <source>
        <dbReference type="Proteomes" id="UP000886501"/>
    </source>
</evidence>